<proteinExistence type="predicted"/>
<comment type="caution">
    <text evidence="1">The sequence shown here is derived from an EMBL/GenBank/DDBJ whole genome shotgun (WGS) entry which is preliminary data.</text>
</comment>
<sequence>MPQLLEFADMSGFPLSLSRQTRAGEIFPDVYLPMSDLPSSERIPLLSLGKLYAYFTLVESGPEQDSSSSYVNAGGLKVLRNPDSDNDKIVSLTNCTTKLKKLESKEVEKVVPPPKIKMGYSHFWTSSRNGEKILLLKFAWCSYPAEFCMDCALKNLTRGCHTHQFIKINI</sequence>
<accession>A0A8J2LCT9</accession>
<organism evidence="1 2">
    <name type="scientific">Allacma fusca</name>
    <dbReference type="NCBI Taxonomy" id="39272"/>
    <lineage>
        <taxon>Eukaryota</taxon>
        <taxon>Metazoa</taxon>
        <taxon>Ecdysozoa</taxon>
        <taxon>Arthropoda</taxon>
        <taxon>Hexapoda</taxon>
        <taxon>Collembola</taxon>
        <taxon>Symphypleona</taxon>
        <taxon>Sminthuridae</taxon>
        <taxon>Allacma</taxon>
    </lineage>
</organism>
<dbReference type="EMBL" id="CAJVCH010566706">
    <property type="protein sequence ID" value="CAG7832743.1"/>
    <property type="molecule type" value="Genomic_DNA"/>
</dbReference>
<name>A0A8J2LCT9_9HEXA</name>
<evidence type="ECO:0000313" key="1">
    <source>
        <dbReference type="EMBL" id="CAG7832743.1"/>
    </source>
</evidence>
<evidence type="ECO:0000313" key="2">
    <source>
        <dbReference type="Proteomes" id="UP000708208"/>
    </source>
</evidence>
<keyword evidence="2" id="KW-1185">Reference proteome</keyword>
<gene>
    <name evidence="1" type="ORF">AFUS01_LOCUS42413</name>
</gene>
<dbReference type="AlphaFoldDB" id="A0A8J2LCT9"/>
<dbReference type="Proteomes" id="UP000708208">
    <property type="component" value="Unassembled WGS sequence"/>
</dbReference>
<reference evidence="1" key="1">
    <citation type="submission" date="2021-06" db="EMBL/GenBank/DDBJ databases">
        <authorList>
            <person name="Hodson N. C."/>
            <person name="Mongue J. A."/>
            <person name="Jaron S. K."/>
        </authorList>
    </citation>
    <scope>NUCLEOTIDE SEQUENCE</scope>
</reference>
<protein>
    <submittedName>
        <fullName evidence="1">Uncharacterized protein</fullName>
    </submittedName>
</protein>